<evidence type="ECO:0000256" key="5">
    <source>
        <dbReference type="ARBA" id="ARBA00023040"/>
    </source>
</evidence>
<dbReference type="PROSITE" id="PS50262">
    <property type="entry name" value="G_PROTEIN_RECEP_F1_2"/>
    <property type="match status" value="1"/>
</dbReference>
<dbReference type="PANTHER" id="PTHR10489:SF730">
    <property type="entry name" value="CHEMOKINE XC RECEPTOR 1"/>
    <property type="match status" value="1"/>
</dbReference>
<dbReference type="InParanoid" id="A0A3B1K6N7"/>
<dbReference type="GO" id="GO:0019957">
    <property type="term" value="F:C-C chemokine binding"/>
    <property type="evidence" value="ECO:0007669"/>
    <property type="project" value="TreeGrafter"/>
</dbReference>
<evidence type="ECO:0000256" key="3">
    <source>
        <dbReference type="ARBA" id="ARBA00022692"/>
    </source>
</evidence>
<dbReference type="PRINTS" id="PR00237">
    <property type="entry name" value="GPCRRHODOPSN"/>
</dbReference>
<name>A0A3B1K6N7_ASTMX</name>
<keyword evidence="4 9" id="KW-1133">Transmembrane helix</keyword>
<dbReference type="InterPro" id="IPR017452">
    <property type="entry name" value="GPCR_Rhodpsn_7TM"/>
</dbReference>
<keyword evidence="12" id="KW-1185">Reference proteome</keyword>
<evidence type="ECO:0000259" key="10">
    <source>
        <dbReference type="PROSITE" id="PS50262"/>
    </source>
</evidence>
<evidence type="ECO:0000256" key="2">
    <source>
        <dbReference type="ARBA" id="ARBA00022475"/>
    </source>
</evidence>
<dbReference type="InterPro" id="IPR000276">
    <property type="entry name" value="GPCR_Rhodpsn"/>
</dbReference>
<evidence type="ECO:0000256" key="6">
    <source>
        <dbReference type="ARBA" id="ARBA00023136"/>
    </source>
</evidence>
<sequence length="342" mass="39645">MENSSNGETANMSHEYTYEYDEVCDKKNVARIGSVAVPLVFSLVILLSLMGNILVLVNLGVHSLQVKSRTLSLIRNLAISDLIFTAGLPFWSCQFIWGWTFGDVMCKGVSFVFSVGFYSSIVFMMMITLWRYLGWVRPIFARNSTWPKPAAWVLSILLGLPALFQNSVISDTYDPNLLYCKHNSKKAILAATYQQNILFVVASSFMCFCNIRSFQILYRHLHFRRGYRNTKITFWLMVVFFIGWAPYNIVIFLQSLSYYHIKDFTDCNMSDNLDYALYACTMLAFSHCCFNTVFDIITWRTFQRNWRQISLCLCHQIHTNTQPNSMYSLESVERNDNQDTVM</sequence>
<dbReference type="SUPFAM" id="SSF81321">
    <property type="entry name" value="Family A G protein-coupled receptor-like"/>
    <property type="match status" value="1"/>
</dbReference>
<comment type="subcellular location">
    <subcellularLocation>
        <location evidence="1">Cell membrane</location>
        <topology evidence="1">Multi-pass membrane protein</topology>
    </subcellularLocation>
</comment>
<dbReference type="GO" id="GO:0019722">
    <property type="term" value="P:calcium-mediated signaling"/>
    <property type="evidence" value="ECO:0007669"/>
    <property type="project" value="TreeGrafter"/>
</dbReference>
<dbReference type="PANTHER" id="PTHR10489">
    <property type="entry name" value="CELL ADHESION MOLECULE"/>
    <property type="match status" value="1"/>
</dbReference>
<dbReference type="InterPro" id="IPR000355">
    <property type="entry name" value="Chemokine_rcpt"/>
</dbReference>
<dbReference type="GO" id="GO:0006955">
    <property type="term" value="P:immune response"/>
    <property type="evidence" value="ECO:0007669"/>
    <property type="project" value="TreeGrafter"/>
</dbReference>
<feature type="transmembrane region" description="Helical" evidence="9">
    <location>
        <begin position="275"/>
        <end position="297"/>
    </location>
</feature>
<feature type="domain" description="G-protein coupled receptors family 1 profile" evidence="10">
    <location>
        <begin position="51"/>
        <end position="295"/>
    </location>
</feature>
<evidence type="ECO:0000313" key="12">
    <source>
        <dbReference type="Proteomes" id="UP000018467"/>
    </source>
</evidence>
<dbReference type="Proteomes" id="UP000018467">
    <property type="component" value="Unassembled WGS sequence"/>
</dbReference>
<dbReference type="GO" id="GO:0016493">
    <property type="term" value="F:C-C chemokine receptor activity"/>
    <property type="evidence" value="ECO:0007669"/>
    <property type="project" value="TreeGrafter"/>
</dbReference>
<evidence type="ECO:0000256" key="7">
    <source>
        <dbReference type="ARBA" id="ARBA00023170"/>
    </source>
</evidence>
<keyword evidence="2" id="KW-1003">Cell membrane</keyword>
<keyword evidence="8" id="KW-0807">Transducer</keyword>
<dbReference type="GeneTree" id="ENSGT01110000267168"/>
<dbReference type="GO" id="GO:0007204">
    <property type="term" value="P:positive regulation of cytosolic calcium ion concentration"/>
    <property type="evidence" value="ECO:0007669"/>
    <property type="project" value="TreeGrafter"/>
</dbReference>
<evidence type="ECO:0000256" key="8">
    <source>
        <dbReference type="ARBA" id="ARBA00023224"/>
    </source>
</evidence>
<feature type="transmembrane region" description="Helical" evidence="9">
    <location>
        <begin position="150"/>
        <end position="168"/>
    </location>
</feature>
<feature type="transmembrane region" description="Helical" evidence="9">
    <location>
        <begin position="188"/>
        <end position="211"/>
    </location>
</feature>
<dbReference type="AlphaFoldDB" id="A0A3B1K6N7"/>
<feature type="transmembrane region" description="Helical" evidence="9">
    <location>
        <begin position="232"/>
        <end position="255"/>
    </location>
</feature>
<accession>A0A3B1K6N7</accession>
<keyword evidence="5" id="KW-0297">G-protein coupled receptor</keyword>
<dbReference type="Gene3D" id="1.20.1070.10">
    <property type="entry name" value="Rhodopsin 7-helix transmembrane proteins"/>
    <property type="match status" value="1"/>
</dbReference>
<evidence type="ECO:0000256" key="4">
    <source>
        <dbReference type="ARBA" id="ARBA00022989"/>
    </source>
</evidence>
<dbReference type="Pfam" id="PF00001">
    <property type="entry name" value="7tm_1"/>
    <property type="match status" value="1"/>
</dbReference>
<dbReference type="GO" id="GO:0009897">
    <property type="term" value="C:external side of plasma membrane"/>
    <property type="evidence" value="ECO:0007669"/>
    <property type="project" value="TreeGrafter"/>
</dbReference>
<feature type="transmembrane region" description="Helical" evidence="9">
    <location>
        <begin position="35"/>
        <end position="61"/>
    </location>
</feature>
<evidence type="ECO:0000313" key="11">
    <source>
        <dbReference type="Ensembl" id="ENSAMXP00000050342.1"/>
    </source>
</evidence>
<evidence type="ECO:0000256" key="9">
    <source>
        <dbReference type="SAM" id="Phobius"/>
    </source>
</evidence>
<reference evidence="11" key="3">
    <citation type="submission" date="2025-08" db="UniProtKB">
        <authorList>
            <consortium name="Ensembl"/>
        </authorList>
    </citation>
    <scope>IDENTIFICATION</scope>
</reference>
<dbReference type="InterPro" id="IPR050119">
    <property type="entry name" value="CCR1-9-like"/>
</dbReference>
<reference evidence="12" key="2">
    <citation type="journal article" date="2014" name="Nat. Commun.">
        <title>The cavefish genome reveals candidate genes for eye loss.</title>
        <authorList>
            <person name="McGaugh S.E."/>
            <person name="Gross J.B."/>
            <person name="Aken B."/>
            <person name="Blin M."/>
            <person name="Borowsky R."/>
            <person name="Chalopin D."/>
            <person name="Hinaux H."/>
            <person name="Jeffery W.R."/>
            <person name="Keene A."/>
            <person name="Ma L."/>
            <person name="Minx P."/>
            <person name="Murphy D."/>
            <person name="O'Quin K.E."/>
            <person name="Retaux S."/>
            <person name="Rohner N."/>
            <person name="Searle S.M."/>
            <person name="Stahl B.A."/>
            <person name="Tabin C."/>
            <person name="Volff J.N."/>
            <person name="Yoshizawa M."/>
            <person name="Warren W.C."/>
        </authorList>
    </citation>
    <scope>NUCLEOTIDE SEQUENCE [LARGE SCALE GENOMIC DNA]</scope>
    <source>
        <strain evidence="12">female</strain>
    </source>
</reference>
<dbReference type="GO" id="GO:0060326">
    <property type="term" value="P:cell chemotaxis"/>
    <property type="evidence" value="ECO:0007669"/>
    <property type="project" value="TreeGrafter"/>
</dbReference>
<keyword evidence="6 9" id="KW-0472">Membrane</keyword>
<feature type="transmembrane region" description="Helical" evidence="9">
    <location>
        <begin position="73"/>
        <end position="97"/>
    </location>
</feature>
<proteinExistence type="predicted"/>
<dbReference type="PRINTS" id="PR00657">
    <property type="entry name" value="CCCHEMOKINER"/>
</dbReference>
<dbReference type="Ensembl" id="ENSAMXT00000040464.1">
    <property type="protein sequence ID" value="ENSAMXP00000050342.1"/>
    <property type="gene ID" value="ENSAMXG00000040174.1"/>
</dbReference>
<reference evidence="12" key="1">
    <citation type="submission" date="2013-03" db="EMBL/GenBank/DDBJ databases">
        <authorList>
            <person name="Jeffery W."/>
            <person name="Warren W."/>
            <person name="Wilson R.K."/>
        </authorList>
    </citation>
    <scope>NUCLEOTIDE SEQUENCE</scope>
    <source>
        <strain evidence="12">female</strain>
    </source>
</reference>
<keyword evidence="3 9" id="KW-0812">Transmembrane</keyword>
<keyword evidence="7" id="KW-0675">Receptor</keyword>
<protein>
    <recommendedName>
        <fullName evidence="10">G-protein coupled receptors family 1 profile domain-containing protein</fullName>
    </recommendedName>
</protein>
<evidence type="ECO:0000256" key="1">
    <source>
        <dbReference type="ARBA" id="ARBA00004651"/>
    </source>
</evidence>
<organism evidence="11 12">
    <name type="scientific">Astyanax mexicanus</name>
    <name type="common">Blind cave fish</name>
    <name type="synonym">Astyanax fasciatus mexicanus</name>
    <dbReference type="NCBI Taxonomy" id="7994"/>
    <lineage>
        <taxon>Eukaryota</taxon>
        <taxon>Metazoa</taxon>
        <taxon>Chordata</taxon>
        <taxon>Craniata</taxon>
        <taxon>Vertebrata</taxon>
        <taxon>Euteleostomi</taxon>
        <taxon>Actinopterygii</taxon>
        <taxon>Neopterygii</taxon>
        <taxon>Teleostei</taxon>
        <taxon>Ostariophysi</taxon>
        <taxon>Characiformes</taxon>
        <taxon>Characoidei</taxon>
        <taxon>Acestrorhamphidae</taxon>
        <taxon>Acestrorhamphinae</taxon>
        <taxon>Astyanax</taxon>
    </lineage>
</organism>
<reference evidence="11" key="4">
    <citation type="submission" date="2025-09" db="UniProtKB">
        <authorList>
            <consortium name="Ensembl"/>
        </authorList>
    </citation>
    <scope>IDENTIFICATION</scope>
</reference>
<feature type="transmembrane region" description="Helical" evidence="9">
    <location>
        <begin position="109"/>
        <end position="130"/>
    </location>
</feature>